<dbReference type="InterPro" id="IPR017930">
    <property type="entry name" value="Myb_dom"/>
</dbReference>
<evidence type="ECO:0000256" key="3">
    <source>
        <dbReference type="ARBA" id="ARBA00023125"/>
    </source>
</evidence>
<keyword evidence="2" id="KW-0677">Repeat</keyword>
<dbReference type="InterPro" id="IPR009057">
    <property type="entry name" value="Homeodomain-like_sf"/>
</dbReference>
<dbReference type="Pfam" id="PF00249">
    <property type="entry name" value="Myb_DNA-binding"/>
    <property type="match status" value="2"/>
</dbReference>
<dbReference type="PANTHER" id="PTHR47998:SF43">
    <property type="entry name" value="TRANSCRIPTION FACTOR MYB82"/>
    <property type="match status" value="1"/>
</dbReference>
<feature type="domain" description="Myb-like" evidence="6">
    <location>
        <begin position="70"/>
        <end position="120"/>
    </location>
</feature>
<dbReference type="GO" id="GO:0006355">
    <property type="term" value="P:regulation of DNA-templated transcription"/>
    <property type="evidence" value="ECO:0007669"/>
    <property type="project" value="TreeGrafter"/>
</dbReference>
<keyword evidence="9" id="KW-1185">Reference proteome</keyword>
<keyword evidence="3" id="KW-0238">DNA-binding</keyword>
<dbReference type="EMBL" id="CAMAPF010000118">
    <property type="protein sequence ID" value="CAH9103020.1"/>
    <property type="molecule type" value="Genomic_DNA"/>
</dbReference>
<dbReference type="AlphaFoldDB" id="A0AAV0DJC4"/>
<reference evidence="8" key="1">
    <citation type="submission" date="2022-07" db="EMBL/GenBank/DDBJ databases">
        <authorList>
            <person name="Macas J."/>
            <person name="Novak P."/>
            <person name="Neumann P."/>
        </authorList>
    </citation>
    <scope>NUCLEOTIDE SEQUENCE</scope>
</reference>
<dbReference type="PANTHER" id="PTHR47998">
    <property type="entry name" value="TRANSCRIPTION FACTOR MYB51-LIKE ISOFORM X1"/>
    <property type="match status" value="1"/>
</dbReference>
<dbReference type="InterPro" id="IPR001005">
    <property type="entry name" value="SANT/Myb"/>
</dbReference>
<dbReference type="InterPro" id="IPR015495">
    <property type="entry name" value="Myb_TF_plants"/>
</dbReference>
<evidence type="ECO:0000256" key="4">
    <source>
        <dbReference type="ARBA" id="ARBA00023242"/>
    </source>
</evidence>
<dbReference type="CDD" id="cd00167">
    <property type="entry name" value="SANT"/>
    <property type="match status" value="2"/>
</dbReference>
<dbReference type="GO" id="GO:0010597">
    <property type="term" value="P:green leaf volatile biosynthetic process"/>
    <property type="evidence" value="ECO:0007669"/>
    <property type="project" value="UniProtKB-ARBA"/>
</dbReference>
<gene>
    <name evidence="8" type="ORF">CEPIT_LOCUS16228</name>
</gene>
<organism evidence="8 9">
    <name type="scientific">Cuscuta epithymum</name>
    <dbReference type="NCBI Taxonomy" id="186058"/>
    <lineage>
        <taxon>Eukaryota</taxon>
        <taxon>Viridiplantae</taxon>
        <taxon>Streptophyta</taxon>
        <taxon>Embryophyta</taxon>
        <taxon>Tracheophyta</taxon>
        <taxon>Spermatophyta</taxon>
        <taxon>Magnoliopsida</taxon>
        <taxon>eudicotyledons</taxon>
        <taxon>Gunneridae</taxon>
        <taxon>Pentapetalae</taxon>
        <taxon>asterids</taxon>
        <taxon>lamiids</taxon>
        <taxon>Solanales</taxon>
        <taxon>Convolvulaceae</taxon>
        <taxon>Cuscuteae</taxon>
        <taxon>Cuscuta</taxon>
        <taxon>Cuscuta subgen. Cuscuta</taxon>
    </lineage>
</organism>
<evidence type="ECO:0000313" key="8">
    <source>
        <dbReference type="EMBL" id="CAH9103020.1"/>
    </source>
</evidence>
<protein>
    <submittedName>
        <fullName evidence="8">Uncharacterized protein</fullName>
    </submittedName>
</protein>
<dbReference type="PROSITE" id="PS50090">
    <property type="entry name" value="MYB_LIKE"/>
    <property type="match status" value="2"/>
</dbReference>
<sequence>MNGKELLLVMKQRTAVGGRLKRGFWSAEEDVALKKCVETHGEGNWATISAQSGLMRSGKSCRLRWKNYLRPDIKRGMMSADEKDLIIRMHKLLGNRWSLIAGRLPGRTDNEVKNFWNTHLNKRRRRRILKKTTLPPPHQLGVLDDDNHIHNMISSPPPPPPPNNNNDKGGIIIVDDKEEEEEELMIREEEEDSWMQMGNTSYSSMTAATANNFLPSPLMMFGGDDPFCHIPVWDNDGGGILFDETFLHTILQGS</sequence>
<accession>A0AAV0DJC4</accession>
<dbReference type="PROSITE" id="PS51294">
    <property type="entry name" value="HTH_MYB"/>
    <property type="match status" value="2"/>
</dbReference>
<dbReference type="SMART" id="SM00717">
    <property type="entry name" value="SANT"/>
    <property type="match status" value="2"/>
</dbReference>
<comment type="caution">
    <text evidence="8">The sequence shown here is derived from an EMBL/GenBank/DDBJ whole genome shotgun (WGS) entry which is preliminary data.</text>
</comment>
<feature type="domain" description="HTH myb-type" evidence="7">
    <location>
        <begin position="19"/>
        <end position="73"/>
    </location>
</feature>
<evidence type="ECO:0000256" key="5">
    <source>
        <dbReference type="SAM" id="MobiDB-lite"/>
    </source>
</evidence>
<dbReference type="FunFam" id="1.10.10.60:FF:000001">
    <property type="entry name" value="MYB-related transcription factor"/>
    <property type="match status" value="1"/>
</dbReference>
<feature type="domain" description="Myb-like" evidence="6">
    <location>
        <begin position="17"/>
        <end position="69"/>
    </location>
</feature>
<dbReference type="GO" id="GO:0030154">
    <property type="term" value="P:cell differentiation"/>
    <property type="evidence" value="ECO:0007669"/>
    <property type="project" value="TreeGrafter"/>
</dbReference>
<comment type="subcellular location">
    <subcellularLocation>
        <location evidence="1">Nucleus</location>
    </subcellularLocation>
</comment>
<dbReference type="GO" id="GO:0005634">
    <property type="term" value="C:nucleus"/>
    <property type="evidence" value="ECO:0007669"/>
    <property type="project" value="UniProtKB-SubCell"/>
</dbReference>
<evidence type="ECO:0000313" key="9">
    <source>
        <dbReference type="Proteomes" id="UP001152523"/>
    </source>
</evidence>
<dbReference type="Proteomes" id="UP001152523">
    <property type="component" value="Unassembled WGS sequence"/>
</dbReference>
<keyword evidence="4" id="KW-0539">Nucleus</keyword>
<evidence type="ECO:0000256" key="1">
    <source>
        <dbReference type="ARBA" id="ARBA00004123"/>
    </source>
</evidence>
<feature type="domain" description="HTH myb-type" evidence="7">
    <location>
        <begin position="74"/>
        <end position="124"/>
    </location>
</feature>
<feature type="region of interest" description="Disordered" evidence="5">
    <location>
        <begin position="134"/>
        <end position="170"/>
    </location>
</feature>
<dbReference type="SUPFAM" id="SSF46689">
    <property type="entry name" value="Homeodomain-like"/>
    <property type="match status" value="1"/>
</dbReference>
<dbReference type="Gene3D" id="1.10.10.60">
    <property type="entry name" value="Homeodomain-like"/>
    <property type="match status" value="2"/>
</dbReference>
<evidence type="ECO:0000259" key="7">
    <source>
        <dbReference type="PROSITE" id="PS51294"/>
    </source>
</evidence>
<evidence type="ECO:0000259" key="6">
    <source>
        <dbReference type="PROSITE" id="PS50090"/>
    </source>
</evidence>
<name>A0AAV0DJC4_9ASTE</name>
<dbReference type="GO" id="GO:0000976">
    <property type="term" value="F:transcription cis-regulatory region binding"/>
    <property type="evidence" value="ECO:0007669"/>
    <property type="project" value="UniProtKB-ARBA"/>
</dbReference>
<evidence type="ECO:0000256" key="2">
    <source>
        <dbReference type="ARBA" id="ARBA00022737"/>
    </source>
</evidence>
<proteinExistence type="predicted"/>